<dbReference type="EMBL" id="VFPS01000001">
    <property type="protein sequence ID" value="TQN00410.1"/>
    <property type="molecule type" value="Genomic_DNA"/>
</dbReference>
<dbReference type="AlphaFoldDB" id="A0A543KZB3"/>
<keyword evidence="1" id="KW-0812">Transmembrane</keyword>
<dbReference type="OrthoDB" id="3203519at2"/>
<dbReference type="RefSeq" id="WP_141379453.1">
    <property type="nucleotide sequence ID" value="NZ_BJNA01000006.1"/>
</dbReference>
<evidence type="ECO:0000256" key="1">
    <source>
        <dbReference type="SAM" id="Phobius"/>
    </source>
</evidence>
<dbReference type="Proteomes" id="UP000319804">
    <property type="component" value="Unassembled WGS sequence"/>
</dbReference>
<comment type="caution">
    <text evidence="2">The sequence shown here is derived from an EMBL/GenBank/DDBJ whole genome shotgun (WGS) entry which is preliminary data.</text>
</comment>
<dbReference type="InterPro" id="IPR025101">
    <property type="entry name" value="DUF4012"/>
</dbReference>
<name>A0A543KZB3_9MICO</name>
<reference evidence="2 3" key="1">
    <citation type="submission" date="2019-06" db="EMBL/GenBank/DDBJ databases">
        <title>Sequencing the genomes of 1000 actinobacteria strains.</title>
        <authorList>
            <person name="Klenk H.-P."/>
        </authorList>
    </citation>
    <scope>NUCLEOTIDE SEQUENCE [LARGE SCALE GENOMIC DNA]</scope>
    <source>
        <strain evidence="2 3">DSM 20427</strain>
    </source>
</reference>
<keyword evidence="1" id="KW-0472">Membrane</keyword>
<accession>A0A543KZB3</accession>
<proteinExistence type="predicted"/>
<organism evidence="2 3">
    <name type="scientific">Microbacterium lacticum</name>
    <dbReference type="NCBI Taxonomy" id="33885"/>
    <lineage>
        <taxon>Bacteria</taxon>
        <taxon>Bacillati</taxon>
        <taxon>Actinomycetota</taxon>
        <taxon>Actinomycetes</taxon>
        <taxon>Micrococcales</taxon>
        <taxon>Microbacteriaceae</taxon>
        <taxon>Microbacterium</taxon>
    </lineage>
</organism>
<dbReference type="Pfam" id="PF13196">
    <property type="entry name" value="DUF4012"/>
    <property type="match status" value="1"/>
</dbReference>
<sequence length="589" mass="61158">MADAPTTAPPRTGRRRWLLPAIGVVLALLVGIAAWLGVRAWLAKGELEEVQAERTTLTAAIGTRDMPAAQTALDDVHAHAARAAELTSDPLWRAAEVLPFAGPNAAAVRVSAESVRDLTAAADPLLEAIHAGTGTEPGVDLARIQGLTAPLRQTADAAAHAQTELDRIDPGALLPPMREGVTDIRAFVTDAAPLLDDAASAASILPAMLGADGDRTLLVMVQNAAEARTGGGITGSFIEVRATDGKLSVGAHADSASFARSAPPAKELPTELTALYGPTFGRYVTNITVTPDFDLSARLASAWWQTLAQPAPDAIVSIDPIVLRALLRITGPLTLSDGPVVDTASVIEQMLVRPYLERTPLEQTAMQSDLTPHLFETLLDTPFDVAAWAQALAEPVAQGRVSVWSAHADEQAVLADGPLAGTLARYRAAGDDAIGVFFNDATTGKLDTFLDVQVDPSTRVCRADGVAEVEVAVTLQSTLTDSARTYPPSMTGGTNPGAPGDITTDVTVMVPSGWYFGGVESGGAAVVSTDVPGANPASVVRIALTPGQSQTTTFRFLAGKDGQSPHPVIVHTPMMNPVTVAPVAAAPCD</sequence>
<keyword evidence="3" id="KW-1185">Reference proteome</keyword>
<keyword evidence="1" id="KW-1133">Transmembrane helix</keyword>
<feature type="transmembrane region" description="Helical" evidence="1">
    <location>
        <begin position="17"/>
        <end position="38"/>
    </location>
</feature>
<gene>
    <name evidence="2" type="ORF">FHX68_0498</name>
</gene>
<evidence type="ECO:0000313" key="2">
    <source>
        <dbReference type="EMBL" id="TQN00410.1"/>
    </source>
</evidence>
<evidence type="ECO:0000313" key="3">
    <source>
        <dbReference type="Proteomes" id="UP000319804"/>
    </source>
</evidence>
<protein>
    <submittedName>
        <fullName evidence="2">Uncharacterized protein DUF4012</fullName>
    </submittedName>
</protein>